<evidence type="ECO:0000313" key="3">
    <source>
        <dbReference type="EnsemblMetazoa" id="LLOJ008893-PA"/>
    </source>
</evidence>
<name>A0A1B0CVA8_LUTLO</name>
<dbReference type="SUPFAM" id="SSF117281">
    <property type="entry name" value="Kelch motif"/>
    <property type="match status" value="1"/>
</dbReference>
<keyword evidence="1" id="KW-0880">Kelch repeat</keyword>
<evidence type="ECO:0000313" key="4">
    <source>
        <dbReference type="Proteomes" id="UP000092461"/>
    </source>
</evidence>
<dbReference type="VEuPathDB" id="VectorBase:LLONM1_000429"/>
<sequence>MAVEAKEECFAQKPFKLDKLSIASPNMLVRTSSQNDDPKFECRDGWRLFFTKEFECRNATETHIYNVFTSTWSTLDELDNSLPNRHVFKTRYGKRIAYEYEDGEDLLPDIPRPEHPLECYGSTVYGDYLYTFGDLSISEEFGGDRRFFCEIFRIHLKGMGHEYISRPLLHNSDRRFDYSIVVVAERVFFIGGQGFDQLVDLVEIPVFNLKTLSWSTVNTKPDRCSKSVQNYPEARVSPSCLVIDTPNGQEIVIAGGNGKFDNCTDIWALNLLTYEWRFINVIEEINLMIMRVAQSHPHCMYIYGTTGHFEIYRMWLQIPRLETMCLEAISHYRLYKLPETDLIRFRVPPRFFEELKK</sequence>
<dbReference type="EMBL" id="AJWK01030385">
    <property type="status" value="NOT_ANNOTATED_CDS"/>
    <property type="molecule type" value="Genomic_DNA"/>
</dbReference>
<dbReference type="PANTHER" id="PTHR46428:SF1">
    <property type="entry name" value="KELCH DOMAIN-CONTAINING PROTEIN 10"/>
    <property type="match status" value="1"/>
</dbReference>
<evidence type="ECO:0008006" key="5">
    <source>
        <dbReference type="Google" id="ProtNLM"/>
    </source>
</evidence>
<keyword evidence="4" id="KW-1185">Reference proteome</keyword>
<dbReference type="Gene3D" id="2.120.10.80">
    <property type="entry name" value="Kelch-type beta propeller"/>
    <property type="match status" value="1"/>
</dbReference>
<dbReference type="PANTHER" id="PTHR46428">
    <property type="entry name" value="KELCH DOMAIN-CONTAINING PROTEIN 10"/>
    <property type="match status" value="1"/>
</dbReference>
<proteinExistence type="predicted"/>
<dbReference type="AlphaFoldDB" id="A0A1B0CVA8"/>
<dbReference type="VEuPathDB" id="VectorBase:LLOJ008893"/>
<organism evidence="3 4">
    <name type="scientific">Lutzomyia longipalpis</name>
    <name type="common">Sand fly</name>
    <dbReference type="NCBI Taxonomy" id="7200"/>
    <lineage>
        <taxon>Eukaryota</taxon>
        <taxon>Metazoa</taxon>
        <taxon>Ecdysozoa</taxon>
        <taxon>Arthropoda</taxon>
        <taxon>Hexapoda</taxon>
        <taxon>Insecta</taxon>
        <taxon>Pterygota</taxon>
        <taxon>Neoptera</taxon>
        <taxon>Endopterygota</taxon>
        <taxon>Diptera</taxon>
        <taxon>Nematocera</taxon>
        <taxon>Psychodoidea</taxon>
        <taxon>Psychodidae</taxon>
        <taxon>Lutzomyia</taxon>
        <taxon>Lutzomyia</taxon>
    </lineage>
</organism>
<dbReference type="EnsemblMetazoa" id="LLOJ008893-RA">
    <property type="protein sequence ID" value="LLOJ008893-PA"/>
    <property type="gene ID" value="LLOJ008893"/>
</dbReference>
<keyword evidence="2" id="KW-0677">Repeat</keyword>
<dbReference type="InterPro" id="IPR015915">
    <property type="entry name" value="Kelch-typ_b-propeller"/>
</dbReference>
<evidence type="ECO:0000256" key="2">
    <source>
        <dbReference type="ARBA" id="ARBA00022737"/>
    </source>
</evidence>
<reference evidence="3" key="1">
    <citation type="submission" date="2020-05" db="UniProtKB">
        <authorList>
            <consortium name="EnsemblMetazoa"/>
        </authorList>
    </citation>
    <scope>IDENTIFICATION</scope>
    <source>
        <strain evidence="3">Jacobina</strain>
    </source>
</reference>
<dbReference type="Proteomes" id="UP000092461">
    <property type="component" value="Unassembled WGS sequence"/>
</dbReference>
<dbReference type="GO" id="GO:0032874">
    <property type="term" value="P:positive regulation of stress-activated MAPK cascade"/>
    <property type="evidence" value="ECO:0007669"/>
    <property type="project" value="TreeGrafter"/>
</dbReference>
<accession>A0A1B0CVA8</accession>
<protein>
    <recommendedName>
        <fullName evidence="5">Kelch repeat protein</fullName>
    </recommendedName>
</protein>
<evidence type="ECO:0000256" key="1">
    <source>
        <dbReference type="ARBA" id="ARBA00022441"/>
    </source>
</evidence>
<dbReference type="InterPro" id="IPR052125">
    <property type="entry name" value="KLHDC10"/>
</dbReference>